<dbReference type="STRING" id="1450537.A0A395HY05"/>
<dbReference type="SUPFAM" id="SSF52777">
    <property type="entry name" value="CoA-dependent acyltransferases"/>
    <property type="match status" value="2"/>
</dbReference>
<dbReference type="Gene3D" id="3.30.559.30">
    <property type="entry name" value="Nonribosomal peptide synthetase, condensation domain"/>
    <property type="match status" value="2"/>
</dbReference>
<dbReference type="Proteomes" id="UP000248961">
    <property type="component" value="Unassembled WGS sequence"/>
</dbReference>
<dbReference type="Gene3D" id="3.30.559.10">
    <property type="entry name" value="Chloramphenicol acetyltransferase-like domain"/>
    <property type="match status" value="1"/>
</dbReference>
<evidence type="ECO:0008006" key="3">
    <source>
        <dbReference type="Google" id="ProtNLM"/>
    </source>
</evidence>
<dbReference type="PANTHER" id="PTHR45527">
    <property type="entry name" value="NONRIBOSOMAL PEPTIDE SYNTHETASE"/>
    <property type="match status" value="1"/>
</dbReference>
<dbReference type="GO" id="GO:0043041">
    <property type="term" value="P:amino acid activation for nonribosomal peptide biosynthetic process"/>
    <property type="evidence" value="ECO:0007669"/>
    <property type="project" value="TreeGrafter"/>
</dbReference>
<dbReference type="VEuPathDB" id="FungiDB:BO97DRAFT_424313"/>
<dbReference type="InterPro" id="IPR023213">
    <property type="entry name" value="CAT-like_dom_sf"/>
</dbReference>
<evidence type="ECO:0000313" key="1">
    <source>
        <dbReference type="EMBL" id="RAL12677.1"/>
    </source>
</evidence>
<sequence>MSIQDFQADDLDQYCSYDGASAESSINGRPPFTAQLVTLRQTCEVFIVFRFAHAVFDGLSAAILIDDFAALYNGRSLPSTSPFSAHLQAVMTLQNEAAYDCISQKSEGAAGPPHIVKVAKTISAISLPPNITLSTVLKTAWAATLHRYFAPKSGWSSATDVFGQVAHGPNLSVAHADRILGPCINIVPQQLLETKPYAALGYQDIVQNCTPWSATTPLASFVRCQASYYPLPNNPSHSSNVHIYPEGDQLYMDIAVSSQVLDRQQVEFLLEQYCRIISEFGSDGIEEAPELHGLKLQSA</sequence>
<reference evidence="1 2" key="1">
    <citation type="submission" date="2018-02" db="EMBL/GenBank/DDBJ databases">
        <title>The genomes of Aspergillus section Nigri reveals drivers in fungal speciation.</title>
        <authorList>
            <consortium name="DOE Joint Genome Institute"/>
            <person name="Vesth T.C."/>
            <person name="Nybo J."/>
            <person name="Theobald S."/>
            <person name="Brandl J."/>
            <person name="Frisvad J.C."/>
            <person name="Nielsen K.F."/>
            <person name="Lyhne E.K."/>
            <person name="Kogle M.E."/>
            <person name="Kuo A."/>
            <person name="Riley R."/>
            <person name="Clum A."/>
            <person name="Nolan M."/>
            <person name="Lipzen A."/>
            <person name="Salamov A."/>
            <person name="Henrissat B."/>
            <person name="Wiebenga A."/>
            <person name="De vries R.P."/>
            <person name="Grigoriev I.V."/>
            <person name="Mortensen U.H."/>
            <person name="Andersen M.R."/>
            <person name="Baker S.E."/>
        </authorList>
    </citation>
    <scope>NUCLEOTIDE SEQUENCE [LARGE SCALE GENOMIC DNA]</scope>
    <source>
        <strain evidence="1 2">CBS 101889</strain>
    </source>
</reference>
<dbReference type="GO" id="GO:0044550">
    <property type="term" value="P:secondary metabolite biosynthetic process"/>
    <property type="evidence" value="ECO:0007669"/>
    <property type="project" value="TreeGrafter"/>
</dbReference>
<dbReference type="OrthoDB" id="4510783at2759"/>
<dbReference type="GeneID" id="37201251"/>
<proteinExistence type="predicted"/>
<dbReference type="RefSeq" id="XP_025551831.1">
    <property type="nucleotide sequence ID" value="XM_025696962.1"/>
</dbReference>
<name>A0A395HY05_ASPHC</name>
<dbReference type="AlphaFoldDB" id="A0A395HY05"/>
<dbReference type="GO" id="GO:0031177">
    <property type="term" value="F:phosphopantetheine binding"/>
    <property type="evidence" value="ECO:0007669"/>
    <property type="project" value="TreeGrafter"/>
</dbReference>
<organism evidence="1 2">
    <name type="scientific">Aspergillus homomorphus (strain CBS 101889)</name>
    <dbReference type="NCBI Taxonomy" id="1450537"/>
    <lineage>
        <taxon>Eukaryota</taxon>
        <taxon>Fungi</taxon>
        <taxon>Dikarya</taxon>
        <taxon>Ascomycota</taxon>
        <taxon>Pezizomycotina</taxon>
        <taxon>Eurotiomycetes</taxon>
        <taxon>Eurotiomycetidae</taxon>
        <taxon>Eurotiales</taxon>
        <taxon>Aspergillaceae</taxon>
        <taxon>Aspergillus</taxon>
        <taxon>Aspergillus subgen. Circumdati</taxon>
    </lineage>
</organism>
<accession>A0A395HY05</accession>
<evidence type="ECO:0000313" key="2">
    <source>
        <dbReference type="Proteomes" id="UP000248961"/>
    </source>
</evidence>
<dbReference type="PANTHER" id="PTHR45527:SF1">
    <property type="entry name" value="FATTY ACID SYNTHASE"/>
    <property type="match status" value="1"/>
</dbReference>
<dbReference type="GO" id="GO:0005737">
    <property type="term" value="C:cytoplasm"/>
    <property type="evidence" value="ECO:0007669"/>
    <property type="project" value="TreeGrafter"/>
</dbReference>
<keyword evidence="2" id="KW-1185">Reference proteome</keyword>
<dbReference type="EMBL" id="KZ824282">
    <property type="protein sequence ID" value="RAL12677.1"/>
    <property type="molecule type" value="Genomic_DNA"/>
</dbReference>
<gene>
    <name evidence="1" type="ORF">BO97DRAFT_424313</name>
</gene>
<protein>
    <recommendedName>
        <fullName evidence="3">CoA-dependent acyltransferase</fullName>
    </recommendedName>
</protein>